<name>A0ABY8U8A8_TETOB</name>
<evidence type="ECO:0000259" key="4">
    <source>
        <dbReference type="Pfam" id="PF10181"/>
    </source>
</evidence>
<dbReference type="Proteomes" id="UP001244341">
    <property type="component" value="Chromosome 8b"/>
</dbReference>
<feature type="region of interest" description="Disordered" evidence="3">
    <location>
        <begin position="51"/>
        <end position="75"/>
    </location>
</feature>
<evidence type="ECO:0000256" key="3">
    <source>
        <dbReference type="SAM" id="MobiDB-lite"/>
    </source>
</evidence>
<dbReference type="PANTHER" id="PTHR15231">
    <property type="entry name" value="PHOSPHATIDYLINOSITOL N-ACETYLGLUCOSAMINYLTRANSFERASE SUBUNIT H"/>
    <property type="match status" value="1"/>
</dbReference>
<feature type="domain" description="Phosphatidylinositol N-acetylglucosaminyltransferase subunit H conserved" evidence="4">
    <location>
        <begin position="119"/>
        <end position="182"/>
    </location>
</feature>
<dbReference type="Pfam" id="PF10181">
    <property type="entry name" value="PIG-H"/>
    <property type="match status" value="1"/>
</dbReference>
<dbReference type="PANTHER" id="PTHR15231:SF1">
    <property type="entry name" value="PHOSPHATIDYLINOSITOL N-ACETYLGLUCOSAMINYLTRANSFERASE SUBUNIT H"/>
    <property type="match status" value="1"/>
</dbReference>
<organism evidence="5 6">
    <name type="scientific">Tetradesmus obliquus</name>
    <name type="common">Green alga</name>
    <name type="synonym">Acutodesmus obliquus</name>
    <dbReference type="NCBI Taxonomy" id="3088"/>
    <lineage>
        <taxon>Eukaryota</taxon>
        <taxon>Viridiplantae</taxon>
        <taxon>Chlorophyta</taxon>
        <taxon>core chlorophytes</taxon>
        <taxon>Chlorophyceae</taxon>
        <taxon>CS clade</taxon>
        <taxon>Sphaeropleales</taxon>
        <taxon>Scenedesmaceae</taxon>
        <taxon>Tetradesmus</taxon>
    </lineage>
</organism>
<evidence type="ECO:0000256" key="1">
    <source>
        <dbReference type="ARBA" id="ARBA00004687"/>
    </source>
</evidence>
<evidence type="ECO:0000313" key="5">
    <source>
        <dbReference type="EMBL" id="WIA17609.1"/>
    </source>
</evidence>
<dbReference type="EMBL" id="CP126215">
    <property type="protein sequence ID" value="WIA17609.1"/>
    <property type="molecule type" value="Genomic_DNA"/>
</dbReference>
<evidence type="ECO:0000256" key="2">
    <source>
        <dbReference type="ARBA" id="ARBA00009610"/>
    </source>
</evidence>
<evidence type="ECO:0000313" key="6">
    <source>
        <dbReference type="Proteomes" id="UP001244341"/>
    </source>
</evidence>
<dbReference type="InterPro" id="IPR044215">
    <property type="entry name" value="PIG-H"/>
</dbReference>
<proteinExistence type="inferred from homology"/>
<accession>A0ABY8U8A8</accession>
<keyword evidence="6" id="KW-1185">Reference proteome</keyword>
<dbReference type="InterPro" id="IPR019328">
    <property type="entry name" value="PIGH-H_dom"/>
</dbReference>
<gene>
    <name evidence="5" type="ORF">OEZ85_014422</name>
</gene>
<protein>
    <recommendedName>
        <fullName evidence="4">Phosphatidylinositol N-acetylglucosaminyltransferase subunit H conserved domain-containing protein</fullName>
    </recommendedName>
</protein>
<reference evidence="5 6" key="1">
    <citation type="submission" date="2023-05" db="EMBL/GenBank/DDBJ databases">
        <title>A 100% complete, gapless, phased diploid assembly of the Scenedesmus obliquus UTEX 3031 genome.</title>
        <authorList>
            <person name="Biondi T.C."/>
            <person name="Hanschen E.R."/>
            <person name="Kwon T."/>
            <person name="Eng W."/>
            <person name="Kruse C.P.S."/>
            <person name="Koehler S.I."/>
            <person name="Kunde Y."/>
            <person name="Gleasner C.D."/>
            <person name="You Mak K.T."/>
            <person name="Polle J."/>
            <person name="Hovde B.T."/>
            <person name="Starkenburg S.R."/>
        </authorList>
    </citation>
    <scope>NUCLEOTIDE SEQUENCE [LARGE SCALE GENOMIC DNA]</scope>
    <source>
        <strain evidence="5 6">DOE0152z</strain>
    </source>
</reference>
<comment type="similarity">
    <text evidence="2">Belongs to the PIGH family.</text>
</comment>
<sequence>MPWKLVEHADERVHTYTIHVEGNTKYCKRGIVLALCLLAAAALVCIRSSATSSSSCSSSSSSSSTLSADPTTSSSLNGNVKTTTSVLAGVSELQVTALYVAVAACSAVCLWALQITSESLVVLRGVGVLLVFRQRWGGSSSRFLDGQDIHSVFVHETLTTTNIHTHLAFLMYSSDSLALAFPNLSPSQSLLVPLYQQLRQLHKIGDLAPVPP</sequence>
<comment type="pathway">
    <text evidence="1">Glycolipid biosynthesis; glycosylphosphatidylinositol-anchor biosynthesis.</text>
</comment>